<comment type="caution">
    <text evidence="1">The sequence shown here is derived from an EMBL/GenBank/DDBJ whole genome shotgun (WGS) entry which is preliminary data.</text>
</comment>
<keyword evidence="2" id="KW-1185">Reference proteome</keyword>
<evidence type="ECO:0000313" key="1">
    <source>
        <dbReference type="EMBL" id="MCW3797221.1"/>
    </source>
</evidence>
<evidence type="ECO:0000313" key="2">
    <source>
        <dbReference type="Proteomes" id="UP001526246"/>
    </source>
</evidence>
<proteinExistence type="predicted"/>
<dbReference type="RefSeq" id="WP_264881375.1">
    <property type="nucleotide sequence ID" value="NZ_JAPDOB010000001.1"/>
</dbReference>
<organism evidence="1 2">
    <name type="scientific">Sphingomonas arvum</name>
    <dbReference type="NCBI Taxonomy" id="2992113"/>
    <lineage>
        <taxon>Bacteria</taxon>
        <taxon>Pseudomonadati</taxon>
        <taxon>Pseudomonadota</taxon>
        <taxon>Alphaproteobacteria</taxon>
        <taxon>Sphingomonadales</taxon>
        <taxon>Sphingomonadaceae</taxon>
        <taxon>Sphingomonas</taxon>
    </lineage>
</organism>
<dbReference type="Pfam" id="PF02566">
    <property type="entry name" value="OsmC"/>
    <property type="match status" value="1"/>
</dbReference>
<dbReference type="InterPro" id="IPR036102">
    <property type="entry name" value="OsmC/Ohrsf"/>
</dbReference>
<dbReference type="SUPFAM" id="SSF82784">
    <property type="entry name" value="OsmC-like"/>
    <property type="match status" value="1"/>
</dbReference>
<sequence length="166" mass="18417">MKNIIDRRPEKVTVESTGNGPFQVRATVAGAQFFVDEPVSVGGLASGPTPYDLIATALASCTAMTLQLYARRKSWPLEHVAVNVEHRREYLNAKDDFRRELLLSGPLSEEQREHLLTIADRCPVHRTLAPGSDIQTTLVFAHQVQGPSVHQMHLIDMEESCADRGD</sequence>
<protein>
    <submittedName>
        <fullName evidence="1">OsmC family protein</fullName>
    </submittedName>
</protein>
<dbReference type="Proteomes" id="UP001526246">
    <property type="component" value="Unassembled WGS sequence"/>
</dbReference>
<reference evidence="1 2" key="1">
    <citation type="submission" date="2022-10" db="EMBL/GenBank/DDBJ databases">
        <title>Sphingomonas sp.</title>
        <authorList>
            <person name="Jin C."/>
        </authorList>
    </citation>
    <scope>NUCLEOTIDE SEQUENCE [LARGE SCALE GENOMIC DNA]</scope>
    <source>
        <strain evidence="1 2">BN140010</strain>
    </source>
</reference>
<dbReference type="EMBL" id="JAPDOB010000001">
    <property type="protein sequence ID" value="MCW3797221.1"/>
    <property type="molecule type" value="Genomic_DNA"/>
</dbReference>
<dbReference type="PANTHER" id="PTHR39624:SF2">
    <property type="entry name" value="OSMC-LIKE PROTEIN"/>
    <property type="match status" value="1"/>
</dbReference>
<accession>A0ABT3JDV5</accession>
<name>A0ABT3JDV5_9SPHN</name>
<dbReference type="InterPro" id="IPR015946">
    <property type="entry name" value="KH_dom-like_a/b"/>
</dbReference>
<gene>
    <name evidence="1" type="ORF">OMW55_05285</name>
</gene>
<dbReference type="InterPro" id="IPR003718">
    <property type="entry name" value="OsmC/Ohr_fam"/>
</dbReference>
<dbReference type="PANTHER" id="PTHR39624">
    <property type="entry name" value="PROTEIN INVOLVED IN RIMO-MEDIATED BETA-METHYLTHIOLATION OF RIBOSOMAL PROTEIN S12 YCAO"/>
    <property type="match status" value="1"/>
</dbReference>
<dbReference type="Gene3D" id="3.30.300.20">
    <property type="match status" value="1"/>
</dbReference>